<evidence type="ECO:0000313" key="2">
    <source>
        <dbReference type="Proteomes" id="UP000316008"/>
    </source>
</evidence>
<reference evidence="1 2" key="1">
    <citation type="submission" date="2019-07" db="EMBL/GenBank/DDBJ databases">
        <authorList>
            <person name="Huq M.A."/>
        </authorList>
    </citation>
    <scope>NUCLEOTIDE SEQUENCE [LARGE SCALE GENOMIC DNA]</scope>
    <source>
        <strain evidence="1 2">MAH-3</strain>
    </source>
</reference>
<gene>
    <name evidence="1" type="ORF">FO442_01560</name>
</gene>
<protein>
    <recommendedName>
        <fullName evidence="3">DUF3298 domain-containing protein</fullName>
    </recommendedName>
</protein>
<evidence type="ECO:0008006" key="3">
    <source>
        <dbReference type="Google" id="ProtNLM"/>
    </source>
</evidence>
<dbReference type="OrthoDB" id="1310909at2"/>
<comment type="caution">
    <text evidence="1">The sequence shown here is derived from an EMBL/GenBank/DDBJ whole genome shotgun (WGS) entry which is preliminary data.</text>
</comment>
<dbReference type="EMBL" id="VLPL01000001">
    <property type="protein sequence ID" value="TSJ47840.1"/>
    <property type="molecule type" value="Genomic_DNA"/>
</dbReference>
<name>A0A556N6U1_9FLAO</name>
<organism evidence="1 2">
    <name type="scientific">Fluviicola chungangensis</name>
    <dbReference type="NCBI Taxonomy" id="2597671"/>
    <lineage>
        <taxon>Bacteria</taxon>
        <taxon>Pseudomonadati</taxon>
        <taxon>Bacteroidota</taxon>
        <taxon>Flavobacteriia</taxon>
        <taxon>Flavobacteriales</taxon>
        <taxon>Crocinitomicaceae</taxon>
        <taxon>Fluviicola</taxon>
    </lineage>
</organism>
<sequence length="387" mass="44146">MPKLTTFSLKSFSKRGMLLFCIFFVFTSYSLFGQTHSFNGTIGKYPIYLQFTLNGSNAEGYYFYKNKLIDIPLSGTYKGGLITLHLSDEYGTSVEIPETFKFKWPNHVIEGTWTRKEKTTPFKLKPLTPKETGSPKCSNPHLLATDQVIDDLTKVKIGLFKLKETDTLRKINGIKVRYFREITTGIELFRIDSGLVAAKLNDANAYLECMQILEFLESLNCASYSPHGSDFNYSVSNLSVSADFVCFSAFKAFYCGGAHPNEENYGVNYNLNSKEKISFSDFLLPGKEKAFDDCVYRYLAKTNPELFDENERAASSSVYTDCQYHKKELWQITYCDFVLTSEGIKLLPSFPHFAAFCLDPEWAVIPYSELKGLIKPEYYSRLNKLKP</sequence>
<dbReference type="RefSeq" id="WP_144331375.1">
    <property type="nucleotide sequence ID" value="NZ_VLPL01000001.1"/>
</dbReference>
<accession>A0A556N6U1</accession>
<evidence type="ECO:0000313" key="1">
    <source>
        <dbReference type="EMBL" id="TSJ47840.1"/>
    </source>
</evidence>
<keyword evidence="2" id="KW-1185">Reference proteome</keyword>
<proteinExistence type="predicted"/>
<dbReference type="Proteomes" id="UP000316008">
    <property type="component" value="Unassembled WGS sequence"/>
</dbReference>
<dbReference type="AlphaFoldDB" id="A0A556N6U1"/>